<dbReference type="GO" id="GO:0006974">
    <property type="term" value="P:DNA damage response"/>
    <property type="evidence" value="ECO:0007669"/>
    <property type="project" value="TreeGrafter"/>
</dbReference>
<protein>
    <recommendedName>
        <fullName evidence="4">E3 ubiquitin-protein ligase</fullName>
        <ecNumber evidence="4">2.3.2.26</ecNumber>
    </recommendedName>
</protein>
<dbReference type="PROSITE" id="PS50237">
    <property type="entry name" value="HECT"/>
    <property type="match status" value="1"/>
</dbReference>
<keyword evidence="7" id="KW-1185">Reference proteome</keyword>
<dbReference type="SMART" id="SM00119">
    <property type="entry name" value="HECTc"/>
    <property type="match status" value="1"/>
</dbReference>
<feature type="region of interest" description="Disordered" evidence="5">
    <location>
        <begin position="158"/>
        <end position="252"/>
    </location>
</feature>
<feature type="compositionally biased region" description="Basic and acidic residues" evidence="5">
    <location>
        <begin position="190"/>
        <end position="204"/>
    </location>
</feature>
<feature type="compositionally biased region" description="Low complexity" evidence="5">
    <location>
        <begin position="169"/>
        <end position="187"/>
    </location>
</feature>
<keyword evidence="1 4" id="KW-0808">Transferase</keyword>
<feature type="compositionally biased region" description="Low complexity" evidence="5">
    <location>
        <begin position="205"/>
        <end position="243"/>
    </location>
</feature>
<dbReference type="InterPro" id="IPR045322">
    <property type="entry name" value="HECTD1/TRIP12-like"/>
</dbReference>
<sequence length="1090" mass="121169">MHVSPSRSHPSSWPSTSSEERPVEGICLALTAPLVAITASVTDPMVHFDVIRVLVRLLLPCRRVDLFEVLGESEYANAVMLVSLLKEALVYNAQKLYISVAAVQLIRTMLEKDSSKITAAHLSDHGIWEAVEKLGATVGNNKGGPITRNRSKALADVITSSRKRTSPASGEVSQSGVSSMMSSSSQSVPFRDDGSPSVKRERDNGGSSRSTSNISGGSKKSHLHSLLSFRSHSSDATSSTQSSRPNSPYDSQIRQLSEIDQSEVCAWLAAECSHALRLRPEPGPIEFHLEKLLHELHHKQDSSAIPLSFFKELIKLTYNCLAPNQILKSGLQEEVLKWMSDGSSTRVVPSLIAALQKVDSADRSRHLGSLIKAVAGAVDQCEAFPVSIFDLSAHAAPHLFHGAHALRYFRNHVVTITVSRHPKCDSNEPSQSNTFKTDPLVTMKYIYTVVRNRLPIRQSSSSEDDEDSQGGPFQSPDIELLAQNGQVIGEQQVLLEVLLANSTDNIGHVLAISHHFHYRPKKAGNPVRHIEPKISLEQRIREELGRSTGAEFTSLPTTSGVALVAEFLEGKRVFEKSMMKKIDRIAQSASGHSTGEPSPLAAHFSTSLGMLTLLHYVDHYWAVDGCQGYWPEHPFSIAPKDDYVCKKLDAKVNRQLADFLSVAAQGIPSWIEWIAKNAPFALSFETRLSFFRLTSFGRERALTHWLQQRDFAIEDTTIMRVKKVTIEVARENFLHFAYAALHDTPTGSTMEVKFRGEAGTGHGPTQEFYSILSREFKKASLNLWYPSRIEVDPETNEKLIASDYGLFPLPCSKEQRMEKIRLYELLGRALGQALQDGKRLDIVLSPIVMKYLIGKAHLIGPCDLATVDPLVYKSMKQIEECANEELELIMAEYSIPNVNIDISTNSSEQIVNAKNRWTYLERFRELMLLTIREPLEAIVHGLNSAFPREHLECFLPDEFEALFCGAGGADAEYWISERITEALKFDLGYSRESATVKNFVQMLTEFPPAKRQRFLQFVTGSPRLPHGGFAALSPPLTVVCKSTSSGSPDGEFPSAVTCKNYVKLPNYSSYEVMVRQFEIALTNALHFDYN</sequence>
<dbReference type="GO" id="GO:0061630">
    <property type="term" value="F:ubiquitin protein ligase activity"/>
    <property type="evidence" value="ECO:0007669"/>
    <property type="project" value="UniProtKB-UniRule"/>
</dbReference>
<dbReference type="WBParaSite" id="MBELARI_LOCUS13210">
    <property type="protein sequence ID" value="MBELARI_LOCUS13210"/>
    <property type="gene ID" value="MBELARI_LOCUS13210"/>
</dbReference>
<evidence type="ECO:0000256" key="2">
    <source>
        <dbReference type="ARBA" id="ARBA00022786"/>
    </source>
</evidence>
<dbReference type="Gene3D" id="3.90.1750.10">
    <property type="entry name" value="Hect, E3 ligase catalytic domains"/>
    <property type="match status" value="1"/>
</dbReference>
<dbReference type="Proteomes" id="UP000887575">
    <property type="component" value="Unassembled WGS sequence"/>
</dbReference>
<dbReference type="GO" id="GO:0043161">
    <property type="term" value="P:proteasome-mediated ubiquitin-dependent protein catabolic process"/>
    <property type="evidence" value="ECO:0007669"/>
    <property type="project" value="TreeGrafter"/>
</dbReference>
<dbReference type="GO" id="GO:0000209">
    <property type="term" value="P:protein polyubiquitination"/>
    <property type="evidence" value="ECO:0007669"/>
    <property type="project" value="TreeGrafter"/>
</dbReference>
<organism evidence="7 8">
    <name type="scientific">Mesorhabditis belari</name>
    <dbReference type="NCBI Taxonomy" id="2138241"/>
    <lineage>
        <taxon>Eukaryota</taxon>
        <taxon>Metazoa</taxon>
        <taxon>Ecdysozoa</taxon>
        <taxon>Nematoda</taxon>
        <taxon>Chromadorea</taxon>
        <taxon>Rhabditida</taxon>
        <taxon>Rhabditina</taxon>
        <taxon>Rhabditomorpha</taxon>
        <taxon>Rhabditoidea</taxon>
        <taxon>Rhabditidae</taxon>
        <taxon>Mesorhabditinae</taxon>
        <taxon>Mesorhabditis</taxon>
    </lineage>
</organism>
<dbReference type="InterPro" id="IPR035983">
    <property type="entry name" value="Hect_E3_ubiquitin_ligase"/>
</dbReference>
<comment type="pathway">
    <text evidence="4">Protein modification; protein ubiquitination.</text>
</comment>
<dbReference type="EC" id="2.3.2.26" evidence="4"/>
<feature type="region of interest" description="Disordered" evidence="5">
    <location>
        <begin position="457"/>
        <end position="476"/>
    </location>
</feature>
<dbReference type="Gene3D" id="3.30.2410.10">
    <property type="entry name" value="Hect, E3 ligase catalytic domain"/>
    <property type="match status" value="1"/>
</dbReference>
<dbReference type="AlphaFoldDB" id="A0AAF3EGU8"/>
<evidence type="ECO:0000313" key="7">
    <source>
        <dbReference type="Proteomes" id="UP000887575"/>
    </source>
</evidence>
<evidence type="ECO:0000259" key="6">
    <source>
        <dbReference type="PROSITE" id="PS50237"/>
    </source>
</evidence>
<comment type="catalytic activity">
    <reaction evidence="4">
        <text>S-ubiquitinyl-[E2 ubiquitin-conjugating enzyme]-L-cysteine + [acceptor protein]-L-lysine = [E2 ubiquitin-conjugating enzyme]-L-cysteine + N(6)-ubiquitinyl-[acceptor protein]-L-lysine.</text>
        <dbReference type="EC" id="2.3.2.26"/>
    </reaction>
</comment>
<dbReference type="InterPro" id="IPR000569">
    <property type="entry name" value="HECT_dom"/>
</dbReference>
<dbReference type="PANTHER" id="PTHR45670:SF13">
    <property type="entry name" value="E3 UBIQUITIN-PROTEIN LIGASE TRIP12"/>
    <property type="match status" value="1"/>
</dbReference>
<dbReference type="Gene3D" id="3.30.2160.10">
    <property type="entry name" value="Hect, E3 ligase catalytic domain"/>
    <property type="match status" value="1"/>
</dbReference>
<evidence type="ECO:0000256" key="5">
    <source>
        <dbReference type="SAM" id="MobiDB-lite"/>
    </source>
</evidence>
<dbReference type="SUPFAM" id="SSF56204">
    <property type="entry name" value="Hect, E3 ligase catalytic domain"/>
    <property type="match status" value="1"/>
</dbReference>
<name>A0AAF3EGU8_9BILA</name>
<accession>A0AAF3EGU8</accession>
<dbReference type="Pfam" id="PF00632">
    <property type="entry name" value="HECT"/>
    <property type="match status" value="1"/>
</dbReference>
<evidence type="ECO:0000313" key="8">
    <source>
        <dbReference type="WBParaSite" id="MBELARI_LOCUS13210"/>
    </source>
</evidence>
<evidence type="ECO:0000256" key="3">
    <source>
        <dbReference type="PROSITE-ProRule" id="PRU00104"/>
    </source>
</evidence>
<proteinExistence type="inferred from homology"/>
<feature type="active site" description="Glycyl thioester intermediate" evidence="3">
    <location>
        <position position="1058"/>
    </location>
</feature>
<dbReference type="PANTHER" id="PTHR45670">
    <property type="entry name" value="E3 UBIQUITIN-PROTEIN LIGASE TRIP12"/>
    <property type="match status" value="1"/>
</dbReference>
<feature type="domain" description="HECT" evidence="6">
    <location>
        <begin position="742"/>
        <end position="1090"/>
    </location>
</feature>
<evidence type="ECO:0000256" key="1">
    <source>
        <dbReference type="ARBA" id="ARBA00022679"/>
    </source>
</evidence>
<comment type="similarity">
    <text evidence="4">Belongs to the UPL family. K-HECT subfamily.</text>
</comment>
<reference evidence="8" key="1">
    <citation type="submission" date="2024-02" db="UniProtKB">
        <authorList>
            <consortium name="WormBaseParasite"/>
        </authorList>
    </citation>
    <scope>IDENTIFICATION</scope>
</reference>
<evidence type="ECO:0000256" key="4">
    <source>
        <dbReference type="RuleBase" id="RU369009"/>
    </source>
</evidence>
<comment type="function">
    <text evidence="4">E3 ubiquitin-protein ligase which accepts ubiquitin from an E2 ubiquitin-conjugating enzyme in the form of a thioester and then directly transfers the ubiquitin to targeted substrates.</text>
</comment>
<dbReference type="GO" id="GO:0016607">
    <property type="term" value="C:nuclear speck"/>
    <property type="evidence" value="ECO:0007669"/>
    <property type="project" value="TreeGrafter"/>
</dbReference>
<keyword evidence="2 3" id="KW-0833">Ubl conjugation pathway</keyword>